<gene>
    <name evidence="1" type="ORF">ACCAA_50070</name>
</gene>
<proteinExistence type="predicted"/>
<reference evidence="2" key="1">
    <citation type="submission" date="2016-06" db="EMBL/GenBank/DDBJ databases">
        <authorList>
            <person name="McIlroy S.J."/>
            <person name="Karst S.M."/>
            <person name="Albertsen M."/>
        </authorList>
    </citation>
    <scope>NUCLEOTIDE SEQUENCE [LARGE SCALE GENOMIC DNA]</scope>
</reference>
<protein>
    <submittedName>
        <fullName evidence="1">Uncharacterized protein</fullName>
    </submittedName>
</protein>
<dbReference type="STRING" id="1860102.ACCAA_50070"/>
<organism evidence="1 2">
    <name type="scientific">Candidatus Accumulibacter aalborgensis</name>
    <dbReference type="NCBI Taxonomy" id="1860102"/>
    <lineage>
        <taxon>Bacteria</taxon>
        <taxon>Pseudomonadati</taxon>
        <taxon>Pseudomonadota</taxon>
        <taxon>Betaproteobacteria</taxon>
        <taxon>Candidatus Accumulibacter</taxon>
    </lineage>
</organism>
<sequence>MQRLSNRPPANRPPINDGLPLEYRVQATNKAGSGPVCDGRGLRRSAAIERPEPPYIGQEARRKTMRQAFTR</sequence>
<name>A0A1A8XSX1_9PROT</name>
<dbReference type="AlphaFoldDB" id="A0A1A8XSX1"/>
<accession>A0A1A8XSX1</accession>
<dbReference type="Proteomes" id="UP000199169">
    <property type="component" value="Unassembled WGS sequence"/>
</dbReference>
<dbReference type="EMBL" id="FLQX01000127">
    <property type="protein sequence ID" value="SBT07821.1"/>
    <property type="molecule type" value="Genomic_DNA"/>
</dbReference>
<keyword evidence="2" id="KW-1185">Reference proteome</keyword>
<evidence type="ECO:0000313" key="1">
    <source>
        <dbReference type="EMBL" id="SBT07821.1"/>
    </source>
</evidence>
<evidence type="ECO:0000313" key="2">
    <source>
        <dbReference type="Proteomes" id="UP000199169"/>
    </source>
</evidence>